<dbReference type="GO" id="GO:0003677">
    <property type="term" value="F:DNA binding"/>
    <property type="evidence" value="ECO:0007669"/>
    <property type="project" value="UniProtKB-UniRule"/>
</dbReference>
<evidence type="ECO:0000313" key="4">
    <source>
        <dbReference type="EMBL" id="KPQ31414.1"/>
    </source>
</evidence>
<protein>
    <submittedName>
        <fullName evidence="4">Phage integrase, N-terminal SAM-like domain</fullName>
    </submittedName>
</protein>
<gene>
    <name evidence="4" type="ORF">HLUCCA11_23820</name>
</gene>
<evidence type="ECO:0000313" key="5">
    <source>
        <dbReference type="Proteomes" id="UP000050465"/>
    </source>
</evidence>
<dbReference type="InterPro" id="IPR044068">
    <property type="entry name" value="CB"/>
</dbReference>
<evidence type="ECO:0000259" key="3">
    <source>
        <dbReference type="PROSITE" id="PS51900"/>
    </source>
</evidence>
<feature type="domain" description="Core-binding (CB)" evidence="3">
    <location>
        <begin position="34"/>
        <end position="120"/>
    </location>
</feature>
<evidence type="ECO:0000256" key="1">
    <source>
        <dbReference type="ARBA" id="ARBA00023125"/>
    </source>
</evidence>
<dbReference type="InterPro" id="IPR004107">
    <property type="entry name" value="Integrase_SAM-like_N"/>
</dbReference>
<dbReference type="PROSITE" id="PS51900">
    <property type="entry name" value="CB"/>
    <property type="match status" value="1"/>
</dbReference>
<dbReference type="Pfam" id="PF13495">
    <property type="entry name" value="Phage_int_SAM_4"/>
    <property type="match status" value="1"/>
</dbReference>
<dbReference type="STRING" id="1666911.HLUCCA11_23820"/>
<dbReference type="SUPFAM" id="SSF56349">
    <property type="entry name" value="DNA breaking-rejoining enzymes"/>
    <property type="match status" value="1"/>
</dbReference>
<evidence type="ECO:0000256" key="2">
    <source>
        <dbReference type="PROSITE-ProRule" id="PRU01248"/>
    </source>
</evidence>
<dbReference type="InterPro" id="IPR011010">
    <property type="entry name" value="DNA_brk_join_enz"/>
</dbReference>
<proteinExistence type="predicted"/>
<dbReference type="GO" id="GO:0015074">
    <property type="term" value="P:DNA integration"/>
    <property type="evidence" value="ECO:0007669"/>
    <property type="project" value="InterPro"/>
</dbReference>
<name>A0A0P8D5Y7_9CYAN</name>
<dbReference type="Gene3D" id="1.10.150.130">
    <property type="match status" value="1"/>
</dbReference>
<dbReference type="EMBL" id="LJZR01000105">
    <property type="protein sequence ID" value="KPQ31414.1"/>
    <property type="molecule type" value="Genomic_DNA"/>
</dbReference>
<dbReference type="PATRIC" id="fig|1666911.3.peg.1427"/>
<sequence length="183" mass="21081">MPKPDPIPTFIEFSPDAAIPKPVSESVAAEKPVLEQMDWVDEFLCDREIRPNTQKAYLRQLRRFQVWCEFKHWGDIDDVDIRNYKAHLKSQLTQAGKIGLSPASINQAIATLHSFFRWLTTKRYITYNPTLNIEKVPAPLSETKDMEAAAVHQLAEGLEYRGQRESLSSRDTAIFELLWPQSH</sequence>
<reference evidence="4 5" key="1">
    <citation type="submission" date="2015-09" db="EMBL/GenBank/DDBJ databases">
        <title>Identification and resolution of microdiversity through metagenomic sequencing of parallel consortia.</title>
        <authorList>
            <person name="Nelson W.C."/>
            <person name="Romine M.F."/>
            <person name="Lindemann S.R."/>
        </authorList>
    </citation>
    <scope>NUCLEOTIDE SEQUENCE [LARGE SCALE GENOMIC DNA]</scope>
    <source>
        <strain evidence="4">Ana</strain>
    </source>
</reference>
<organism evidence="4 5">
    <name type="scientific">Phormidesmis priestleyi Ana</name>
    <dbReference type="NCBI Taxonomy" id="1666911"/>
    <lineage>
        <taxon>Bacteria</taxon>
        <taxon>Bacillati</taxon>
        <taxon>Cyanobacteriota</taxon>
        <taxon>Cyanophyceae</taxon>
        <taxon>Leptolyngbyales</taxon>
        <taxon>Leptolyngbyaceae</taxon>
        <taxon>Phormidesmis</taxon>
    </lineage>
</organism>
<keyword evidence="1 2" id="KW-0238">DNA-binding</keyword>
<accession>A0A0P8D5Y7</accession>
<comment type="caution">
    <text evidence="4">The sequence shown here is derived from an EMBL/GenBank/DDBJ whole genome shotgun (WGS) entry which is preliminary data.</text>
</comment>
<dbReference type="InterPro" id="IPR010998">
    <property type="entry name" value="Integrase_recombinase_N"/>
</dbReference>
<dbReference type="AlphaFoldDB" id="A0A0P8D5Y7"/>
<dbReference type="Proteomes" id="UP000050465">
    <property type="component" value="Unassembled WGS sequence"/>
</dbReference>